<gene>
    <name evidence="1" type="ORF">QFC24_006297</name>
</gene>
<dbReference type="EMBL" id="JASBWV010000030">
    <property type="protein sequence ID" value="KAJ9118025.1"/>
    <property type="molecule type" value="Genomic_DNA"/>
</dbReference>
<accession>A0ACC2X361</accession>
<name>A0ACC2X361_9TREE</name>
<sequence length="774" mass="84912">MSATNSNQFDDAEEETSSMPQHLRTGRDSTATYLDDEVIADPSIEAEENIAAVQVRQRLEQMGLAGDGSTRDPDAETEVGVDGLYVPTGQRGIEDEGEAIHESWSDYSDEGDYGYDEDGNPLDEGNIDDEDWEVAEGDFTKQYNRMRRHLQIVRALPTQNNGHAAGIKGEADPEADMPLPARNVRTTAARQLPARTLAPSAATKASAVSEKPNTKGKGREVVDSEETVDADVRKKISLAPRANVASYPHIATSNTAAPTTATGNSLLATRLGVSSAPKHSSNSANQKDKADRATVEQVLDSRTRAVLVSLVRKGLVLAVQGCVSTGKEANVYFAPGPATPPVPASASMVYPSPYPTNLALKIYKTSILSFKTRSQYIAGSHRFRNAYTKVTNPRKMVRVWAEKELRNLRRLDDGGVRCPKVVECRENVLVMEFLGGEGDEIAKTSPRLKDADIPAAQLPELYAELVIAMRFMYQRCQLVHADFSEYNILYHRGHAYIIDVSQSVEHDHQSAFDFLRSDIKNLDDFFKKRSGGEVRTLGIRGTFDFIVNERVTPYGGPSDGKHPADQTEDELKDIVRSWLDAGVGSENDVQPTTATGINGGSSDATPLRTTLAQDDAVFMSSYIPRTLGEVYDPERDIDLLTKGQGDGLIYAGLTGLDTKSSGAKGKGKQSEGADQGSGKPEEVGADDFVPEKARRQSVKSVRFEDEENGESEEDSDDSDDEEGSEKKSRGFRHEDRDAKKDRKKAIKEENREKRKNKMPKAEKQRKIKTSKSGK</sequence>
<organism evidence="1 2">
    <name type="scientific">Naganishia onofrii</name>
    <dbReference type="NCBI Taxonomy" id="1851511"/>
    <lineage>
        <taxon>Eukaryota</taxon>
        <taxon>Fungi</taxon>
        <taxon>Dikarya</taxon>
        <taxon>Basidiomycota</taxon>
        <taxon>Agaricomycotina</taxon>
        <taxon>Tremellomycetes</taxon>
        <taxon>Filobasidiales</taxon>
        <taxon>Filobasidiaceae</taxon>
        <taxon>Naganishia</taxon>
    </lineage>
</organism>
<proteinExistence type="predicted"/>
<evidence type="ECO:0000313" key="2">
    <source>
        <dbReference type="Proteomes" id="UP001234202"/>
    </source>
</evidence>
<reference evidence="1" key="1">
    <citation type="submission" date="2023-04" db="EMBL/GenBank/DDBJ databases">
        <title>Draft Genome sequencing of Naganishia species isolated from polar environments using Oxford Nanopore Technology.</title>
        <authorList>
            <person name="Leo P."/>
            <person name="Venkateswaran K."/>
        </authorList>
    </citation>
    <scope>NUCLEOTIDE SEQUENCE</scope>
    <source>
        <strain evidence="1">DBVPG 5303</strain>
    </source>
</reference>
<protein>
    <submittedName>
        <fullName evidence="1">Uncharacterized protein</fullName>
    </submittedName>
</protein>
<dbReference type="Proteomes" id="UP001234202">
    <property type="component" value="Unassembled WGS sequence"/>
</dbReference>
<evidence type="ECO:0000313" key="1">
    <source>
        <dbReference type="EMBL" id="KAJ9118025.1"/>
    </source>
</evidence>
<keyword evidence="2" id="KW-1185">Reference proteome</keyword>
<comment type="caution">
    <text evidence="1">The sequence shown here is derived from an EMBL/GenBank/DDBJ whole genome shotgun (WGS) entry which is preliminary data.</text>
</comment>